<name>A0A183H7Y5_9BILA</name>
<protein>
    <submittedName>
        <fullName evidence="3">Protein RIC1 homolog</fullName>
    </submittedName>
</protein>
<dbReference type="WBParaSite" id="OFLC_0000359601-mRNA-1">
    <property type="protein sequence ID" value="OFLC_0000359601-mRNA-1"/>
    <property type="gene ID" value="OFLC_0000359601"/>
</dbReference>
<dbReference type="GO" id="GO:0005829">
    <property type="term" value="C:cytosol"/>
    <property type="evidence" value="ECO:0007669"/>
    <property type="project" value="TreeGrafter"/>
</dbReference>
<dbReference type="EMBL" id="UZAJ01002461">
    <property type="protein sequence ID" value="VDO37089.1"/>
    <property type="molecule type" value="Genomic_DNA"/>
</dbReference>
<dbReference type="Pfam" id="PF25440">
    <property type="entry name" value="Beta-prop_RIC1_2nd"/>
    <property type="match status" value="1"/>
</dbReference>
<evidence type="ECO:0000313" key="1">
    <source>
        <dbReference type="EMBL" id="VDO37089.1"/>
    </source>
</evidence>
<dbReference type="PANTHER" id="PTHR22746:SF10">
    <property type="entry name" value="GUANINE NUCLEOTIDE EXCHANGE FACTOR SUBUNIT RIC1"/>
    <property type="match status" value="1"/>
</dbReference>
<evidence type="ECO:0000313" key="2">
    <source>
        <dbReference type="Proteomes" id="UP000267606"/>
    </source>
</evidence>
<dbReference type="GO" id="GO:0006886">
    <property type="term" value="P:intracellular protein transport"/>
    <property type="evidence" value="ECO:0007669"/>
    <property type="project" value="InterPro"/>
</dbReference>
<sequence length="422" mass="48703">MAWIDWGPEGFSLWLATNMGLYVLPIAHSVNSSGVECTDRIIFLSSNHIYLSAAKEREQNVNAPHSIWHVLSVPNTYLSFNWPIRLVEMDDHGQWLVVAGARGFIHYNLITRKWRMFGNESQERDMLVTGGMTVWEEYVVIACYDIDRSKEELRFYPLENQLNNQFCTRHSLSSRILLLSRRNKRSIITKVCQLIKMKNFLIKSISRYAEIRVQDIVPHAACVFSVKLAFLNHDSQIKFCDGVDTVFMNICGRLIMLNPVKRESIANDSSDDDGASFQLSRPMLIASYVEQIWHYAADEADNMFCRKPHLTHALWLNCGAKGMKVWMPLFTARRTNDTNYNSCHSFISKRIMLPFELDFAPLGLLFHFILRVTQKFFQIVLIVICSRDCLAIGVESCPTYSNEKESTKHLPIYNLHRKSEAS</sequence>
<dbReference type="GO" id="GO:0000139">
    <property type="term" value="C:Golgi membrane"/>
    <property type="evidence" value="ECO:0007669"/>
    <property type="project" value="TreeGrafter"/>
</dbReference>
<keyword evidence="2" id="KW-1185">Reference proteome</keyword>
<reference evidence="3" key="1">
    <citation type="submission" date="2016-06" db="UniProtKB">
        <authorList>
            <consortium name="WormBaseParasite"/>
        </authorList>
    </citation>
    <scope>IDENTIFICATION</scope>
</reference>
<dbReference type="STRING" id="387005.A0A183H7Y5"/>
<reference evidence="1 2" key="2">
    <citation type="submission" date="2018-11" db="EMBL/GenBank/DDBJ databases">
        <authorList>
            <consortium name="Pathogen Informatics"/>
        </authorList>
    </citation>
    <scope>NUCLEOTIDE SEQUENCE [LARGE SCALE GENOMIC DNA]</scope>
</reference>
<gene>
    <name evidence="1" type="ORF">OFLC_LOCUS3596</name>
</gene>
<dbReference type="Proteomes" id="UP000267606">
    <property type="component" value="Unassembled WGS sequence"/>
</dbReference>
<organism evidence="3">
    <name type="scientific">Onchocerca flexuosa</name>
    <dbReference type="NCBI Taxonomy" id="387005"/>
    <lineage>
        <taxon>Eukaryota</taxon>
        <taxon>Metazoa</taxon>
        <taxon>Ecdysozoa</taxon>
        <taxon>Nematoda</taxon>
        <taxon>Chromadorea</taxon>
        <taxon>Rhabditida</taxon>
        <taxon>Spirurina</taxon>
        <taxon>Spiruromorpha</taxon>
        <taxon>Filarioidea</taxon>
        <taxon>Onchocercidae</taxon>
        <taxon>Onchocerca</taxon>
    </lineage>
</organism>
<dbReference type="AlphaFoldDB" id="A0A183H7Y5"/>
<dbReference type="GO" id="GO:0034066">
    <property type="term" value="C:Ric1-Rgp1 guanyl-nucleotide exchange factor complex"/>
    <property type="evidence" value="ECO:0007669"/>
    <property type="project" value="InterPro"/>
</dbReference>
<dbReference type="InterPro" id="IPR040096">
    <property type="entry name" value="Ric1"/>
</dbReference>
<accession>A0A183H7Y5</accession>
<proteinExistence type="predicted"/>
<evidence type="ECO:0000313" key="3">
    <source>
        <dbReference type="WBParaSite" id="OFLC_0000359601-mRNA-1"/>
    </source>
</evidence>
<dbReference type="PANTHER" id="PTHR22746">
    <property type="entry name" value="RAB6A-GEF COMPLEX PARTNER PROTEIN 1"/>
    <property type="match status" value="1"/>
</dbReference>
<dbReference type="GO" id="GO:0042147">
    <property type="term" value="P:retrograde transport, endosome to Golgi"/>
    <property type="evidence" value="ECO:0007669"/>
    <property type="project" value="TreeGrafter"/>
</dbReference>